<evidence type="ECO:0000313" key="2">
    <source>
        <dbReference type="Proteomes" id="UP000441032"/>
    </source>
</evidence>
<dbReference type="RefSeq" id="WP_154206533.1">
    <property type="nucleotide sequence ID" value="NZ_WJYN01000003.1"/>
</dbReference>
<sequence>MSSEFDYGNEGIGRIPPAACLSGDGVASNTQRYWELGEYSLLYRQLVDFVTSVLEGDQTPYTIRTERGRKVAVRNIGSRGLRNLTSYFDLCRAFMDLYWPDYRYTADFQLFFDCYRMHRFGQWGLGDDPNVLYEGDLLAAEIFNDFVACLRSQAIARRVRKQLWEWRQRGLEDQADAISAWFRSDVLKGSRLLPIRVDLLYPQTGVVDQDVVPRLSWELGAIGDWVQVPSSTKTRNGVAEYRSRIDVHAALLDREAFFENRRGADAELFDGLVNYICKVEMGGRHHAYHLHALFLFDPAKGRDVDRWANLIHQRWSRITGGQGIVYCSNLRPDKHALEEQGLWALDPLERGDVDQLAKLEHYVLAYFAKDEQMPRVKPTAKSRMLTMGRVRK</sequence>
<proteinExistence type="predicted"/>
<dbReference type="EMBL" id="WJYN01000003">
    <property type="protein sequence ID" value="MRS98742.1"/>
    <property type="molecule type" value="Genomic_DNA"/>
</dbReference>
<comment type="caution">
    <text evidence="1">The sequence shown here is derived from an EMBL/GenBank/DDBJ whole genome shotgun (WGS) entry which is preliminary data.</text>
</comment>
<evidence type="ECO:0000313" key="1">
    <source>
        <dbReference type="EMBL" id="MRS98742.1"/>
    </source>
</evidence>
<dbReference type="Proteomes" id="UP000441032">
    <property type="component" value="Unassembled WGS sequence"/>
</dbReference>
<accession>A0A7X2HLK9</accession>
<reference evidence="1 2" key="1">
    <citation type="submission" date="2019-11" db="EMBL/GenBank/DDBJ databases">
        <title>Phenotypic characterization of an OXA-22 and OXA-60 co-producing Ralstonia pickettii clinical strain.</title>
        <authorList>
            <person name="He F."/>
        </authorList>
    </citation>
    <scope>NUCLEOTIDE SEQUENCE [LARGE SCALE GENOMIC DNA]</scope>
    <source>
        <strain evidence="1 2">PSLESD1</strain>
    </source>
</reference>
<dbReference type="AlphaFoldDB" id="A0A7X2HLK9"/>
<organism evidence="1 2">
    <name type="scientific">Ralstonia pickettii</name>
    <name type="common">Burkholderia pickettii</name>
    <dbReference type="NCBI Taxonomy" id="329"/>
    <lineage>
        <taxon>Bacteria</taxon>
        <taxon>Pseudomonadati</taxon>
        <taxon>Pseudomonadota</taxon>
        <taxon>Betaproteobacteria</taxon>
        <taxon>Burkholderiales</taxon>
        <taxon>Burkholderiaceae</taxon>
        <taxon>Ralstonia</taxon>
    </lineage>
</organism>
<gene>
    <name evidence="1" type="ORF">GJQ57_08740</name>
</gene>
<protein>
    <recommendedName>
        <fullName evidence="3">Inovirus Gp2 family protein</fullName>
    </recommendedName>
</protein>
<evidence type="ECO:0008006" key="3">
    <source>
        <dbReference type="Google" id="ProtNLM"/>
    </source>
</evidence>
<name>A0A7X2HLK9_RALPI</name>